<gene>
    <name evidence="4" type="ORF">BGAL_0054g00030</name>
</gene>
<name>A0A4S8R8I2_9HELO</name>
<keyword evidence="2 3" id="KW-0040">ANK repeat</keyword>
<accession>A0A4S8R8I2</accession>
<evidence type="ECO:0000313" key="4">
    <source>
        <dbReference type="EMBL" id="THV53292.1"/>
    </source>
</evidence>
<evidence type="ECO:0000256" key="3">
    <source>
        <dbReference type="PROSITE-ProRule" id="PRU00023"/>
    </source>
</evidence>
<dbReference type="Pfam" id="PF12796">
    <property type="entry name" value="Ank_2"/>
    <property type="match status" value="2"/>
</dbReference>
<keyword evidence="1" id="KW-0677">Repeat</keyword>
<organism evidence="4 5">
    <name type="scientific">Botrytis galanthina</name>
    <dbReference type="NCBI Taxonomy" id="278940"/>
    <lineage>
        <taxon>Eukaryota</taxon>
        <taxon>Fungi</taxon>
        <taxon>Dikarya</taxon>
        <taxon>Ascomycota</taxon>
        <taxon>Pezizomycotina</taxon>
        <taxon>Leotiomycetes</taxon>
        <taxon>Helotiales</taxon>
        <taxon>Sclerotiniaceae</taxon>
        <taxon>Botrytis</taxon>
    </lineage>
</organism>
<dbReference type="OrthoDB" id="3527837at2759"/>
<dbReference type="PANTHER" id="PTHR24198:SF165">
    <property type="entry name" value="ANKYRIN REPEAT-CONTAINING PROTEIN-RELATED"/>
    <property type="match status" value="1"/>
</dbReference>
<comment type="caution">
    <text evidence="4">The sequence shown here is derived from an EMBL/GenBank/DDBJ whole genome shotgun (WGS) entry which is preliminary data.</text>
</comment>
<proteinExistence type="predicted"/>
<evidence type="ECO:0000256" key="2">
    <source>
        <dbReference type="ARBA" id="ARBA00023043"/>
    </source>
</evidence>
<feature type="repeat" description="ANK" evidence="3">
    <location>
        <begin position="343"/>
        <end position="371"/>
    </location>
</feature>
<dbReference type="PROSITE" id="PS50297">
    <property type="entry name" value="ANK_REP_REGION"/>
    <property type="match status" value="2"/>
</dbReference>
<dbReference type="SUPFAM" id="SSF48403">
    <property type="entry name" value="Ankyrin repeat"/>
    <property type="match status" value="1"/>
</dbReference>
<dbReference type="PROSITE" id="PS50088">
    <property type="entry name" value="ANK_REPEAT"/>
    <property type="match status" value="2"/>
</dbReference>
<dbReference type="Proteomes" id="UP000308671">
    <property type="component" value="Unassembled WGS sequence"/>
</dbReference>
<sequence length="552" mass="62110">MEGSWPANKRFEASVTNAICVDYIRNPHGPVDDALEICRRYPPSKLPRITALLIHKEMKANTSDMILSPIYRAIIAVSRIHCLSEEKQTELELAVCEAAEERLIWAPSSCRNINERRQLSFLAPRLPRTYNPVPIVDTDVPVDTINAERILDVQNRLCIAIIANEITYVRVLLESHHADANFRNKYFGRPLHLASRYGRVDIIQVLLHHGADSSAIQPYYGPHWTGGLEREKYFCSSGSALRVAAMNGHFEAMEVLVQPRFNAALPLSREEIQMVLRVAARTGSVRIILFLTDMFYGSQAESKHAEEEVLLQAASWGREILLKVMLERGVDVNCIAGPNHTMSYWSPIHCAAYKGHAKVVFLLLSNGAELNSVIGQRSRTNLGIGFDAMSFAVARGHNEVIRVLIDYGGIVLKERIHPDPSSNTTLLNIAARWSQHHTMRLLLEEGGDITEIGEQALHEYAVKRGDLLMTRLLIDAGVSPCDNPKKSHQPVLIAKSHGWQHIVDFLISAGADDINPFDTDKYPIDSHNFRDGHYPLKQNKTPRQLWHIQGKY</sequence>
<dbReference type="EMBL" id="PQXL01000054">
    <property type="protein sequence ID" value="THV53292.1"/>
    <property type="molecule type" value="Genomic_DNA"/>
</dbReference>
<dbReference type="InterPro" id="IPR002110">
    <property type="entry name" value="Ankyrin_rpt"/>
</dbReference>
<evidence type="ECO:0000256" key="1">
    <source>
        <dbReference type="ARBA" id="ARBA00022737"/>
    </source>
</evidence>
<feature type="repeat" description="ANK" evidence="3">
    <location>
        <begin position="190"/>
        <end position="218"/>
    </location>
</feature>
<reference evidence="4 5" key="1">
    <citation type="submission" date="2017-12" db="EMBL/GenBank/DDBJ databases">
        <title>Comparative genomics of Botrytis spp.</title>
        <authorList>
            <person name="Valero-Jimenez C.A."/>
            <person name="Tapia P."/>
            <person name="Veloso J."/>
            <person name="Silva-Moreno E."/>
            <person name="Staats M."/>
            <person name="Valdes J.H."/>
            <person name="Van Kan J.A.L."/>
        </authorList>
    </citation>
    <scope>NUCLEOTIDE SEQUENCE [LARGE SCALE GENOMIC DNA]</scope>
    <source>
        <strain evidence="4 5">MUCL435</strain>
    </source>
</reference>
<evidence type="ECO:0000313" key="5">
    <source>
        <dbReference type="Proteomes" id="UP000308671"/>
    </source>
</evidence>
<keyword evidence="5" id="KW-1185">Reference proteome</keyword>
<dbReference type="SMART" id="SM00248">
    <property type="entry name" value="ANK"/>
    <property type="match status" value="9"/>
</dbReference>
<protein>
    <submittedName>
        <fullName evidence="4">Uncharacterized protein</fullName>
    </submittedName>
</protein>
<dbReference type="AlphaFoldDB" id="A0A4S8R8I2"/>
<dbReference type="InterPro" id="IPR036770">
    <property type="entry name" value="Ankyrin_rpt-contain_sf"/>
</dbReference>
<dbReference type="Gene3D" id="1.25.40.20">
    <property type="entry name" value="Ankyrin repeat-containing domain"/>
    <property type="match status" value="1"/>
</dbReference>
<dbReference type="PANTHER" id="PTHR24198">
    <property type="entry name" value="ANKYRIN REPEAT AND PROTEIN KINASE DOMAIN-CONTAINING PROTEIN"/>
    <property type="match status" value="1"/>
</dbReference>